<keyword evidence="4" id="KW-1185">Reference proteome</keyword>
<evidence type="ECO:0000256" key="1">
    <source>
        <dbReference type="ARBA" id="ARBA00021392"/>
    </source>
</evidence>
<dbReference type="Gene3D" id="3.40.50.300">
    <property type="entry name" value="P-loop containing nucleotide triphosphate hydrolases"/>
    <property type="match status" value="1"/>
</dbReference>
<dbReference type="GO" id="GO:0003924">
    <property type="term" value="F:GTPase activity"/>
    <property type="evidence" value="ECO:0007669"/>
    <property type="project" value="InterPro"/>
</dbReference>
<evidence type="ECO:0000259" key="2">
    <source>
        <dbReference type="PROSITE" id="PS51722"/>
    </source>
</evidence>
<dbReference type="InterPro" id="IPR009000">
    <property type="entry name" value="Transl_B-barrel_sf"/>
</dbReference>
<dbReference type="OrthoDB" id="248233at2759"/>
<dbReference type="PANTHER" id="PTHR43721">
    <property type="entry name" value="ELONGATION FACTOR TU-RELATED"/>
    <property type="match status" value="1"/>
</dbReference>
<dbReference type="SUPFAM" id="SSF50447">
    <property type="entry name" value="Translation proteins"/>
    <property type="match status" value="1"/>
</dbReference>
<organism evidence="3 4">
    <name type="scientific">Pythium oligandrum</name>
    <name type="common">Mycoparasitic fungus</name>
    <dbReference type="NCBI Taxonomy" id="41045"/>
    <lineage>
        <taxon>Eukaryota</taxon>
        <taxon>Sar</taxon>
        <taxon>Stramenopiles</taxon>
        <taxon>Oomycota</taxon>
        <taxon>Peronosporomycetes</taxon>
        <taxon>Pythiales</taxon>
        <taxon>Pythiaceae</taxon>
        <taxon>Pythium</taxon>
    </lineage>
</organism>
<dbReference type="Gene3D" id="2.40.30.10">
    <property type="entry name" value="Translation factors"/>
    <property type="match status" value="1"/>
</dbReference>
<comment type="caution">
    <text evidence="3">The sequence shown here is derived from an EMBL/GenBank/DDBJ whole genome shotgun (WGS) entry which is preliminary data.</text>
</comment>
<dbReference type="PANTHER" id="PTHR43721:SF9">
    <property type="entry name" value="GTP-BINDING PROTEIN 1"/>
    <property type="match status" value="1"/>
</dbReference>
<evidence type="ECO:0000313" key="3">
    <source>
        <dbReference type="EMBL" id="TMW65521.1"/>
    </source>
</evidence>
<feature type="domain" description="Tr-type G" evidence="2">
    <location>
        <begin position="139"/>
        <end position="367"/>
    </location>
</feature>
<dbReference type="Pfam" id="PF00009">
    <property type="entry name" value="GTP_EFTU"/>
    <property type="match status" value="1"/>
</dbReference>
<dbReference type="GO" id="GO:0003746">
    <property type="term" value="F:translation elongation factor activity"/>
    <property type="evidence" value="ECO:0007669"/>
    <property type="project" value="TreeGrafter"/>
</dbReference>
<dbReference type="GO" id="GO:0005525">
    <property type="term" value="F:GTP binding"/>
    <property type="evidence" value="ECO:0007669"/>
    <property type="project" value="InterPro"/>
</dbReference>
<dbReference type="Proteomes" id="UP000794436">
    <property type="component" value="Unassembled WGS sequence"/>
</dbReference>
<protein>
    <recommendedName>
        <fullName evidence="1">Elongation factor Tu, chloroplastic</fullName>
    </recommendedName>
</protein>
<accession>A0A8K1FK12</accession>
<dbReference type="InterPro" id="IPR027417">
    <property type="entry name" value="P-loop_NTPase"/>
</dbReference>
<reference evidence="3" key="1">
    <citation type="submission" date="2019-03" db="EMBL/GenBank/DDBJ databases">
        <title>Long read genome sequence of the mycoparasitic Pythium oligandrum ATCC 38472 isolated from sugarbeet rhizosphere.</title>
        <authorList>
            <person name="Gaulin E."/>
        </authorList>
    </citation>
    <scope>NUCLEOTIDE SEQUENCE</scope>
    <source>
        <strain evidence="3">ATCC 38472_TT</strain>
    </source>
</reference>
<dbReference type="InterPro" id="IPR000795">
    <property type="entry name" value="T_Tr_GTP-bd_dom"/>
</dbReference>
<sequence length="569" mass="62978">MDRIRELCRQVQGEYKRRPSKNEDVVASTDLPQEVEEGNVEYKLQLLDPAPDRVKHLTTQLHWRLNEGKGEAFYEIGVRDNGEAIGIPLPSMIKSMRTLARMCQVLNASLEIVCFRQGHEPALRAVRVRVTRIVDKKAKKQLRVSVIGDFESGKSTLIGVLTRGCLDDGCGLARMQVFRHRHEIENGCTSSISEHTIGVTEDGGFCTVDSYDDCDLRDSDEPAEVKSLITFSDLAGHKKYFKVTASGLASQFPDYAMLLVDSTKGVQSMTIEHIKIAIALEVSVVVVLTKVDNATTERIAETILQVQELLKSLAPGQTVRLIQDGTEDVSAREIPLVLVSSVTGEGVPKLQSLLASLLPKRIWSTQSATAAEFQINKAYDHEDEGTIVTGLVQSGTIVVGEHLLLGPDSQGQFSEIVVNSIEVQRKAERSLAAGETGALLISRTSTNEEPMAASYIRKGMMLIHPSVEPMATLQFDAEVHFLQDLSLLKENCQAVVHAGRIRQMAKVVRVEPQGHSPRALCRFEFMYWPEYMRPDIPVVLREASAYAVGKVVRAVHLTNEHTPTTVRTF</sequence>
<dbReference type="EMBL" id="SPLM01000037">
    <property type="protein sequence ID" value="TMW65521.1"/>
    <property type="molecule type" value="Genomic_DNA"/>
</dbReference>
<name>A0A8K1FK12_PYTOL</name>
<proteinExistence type="predicted"/>
<dbReference type="SUPFAM" id="SSF52540">
    <property type="entry name" value="P-loop containing nucleoside triphosphate hydrolases"/>
    <property type="match status" value="1"/>
</dbReference>
<evidence type="ECO:0000313" key="4">
    <source>
        <dbReference type="Proteomes" id="UP000794436"/>
    </source>
</evidence>
<gene>
    <name evidence="3" type="ORF">Poli38472_008163</name>
</gene>
<dbReference type="PROSITE" id="PS51722">
    <property type="entry name" value="G_TR_2"/>
    <property type="match status" value="1"/>
</dbReference>
<dbReference type="AlphaFoldDB" id="A0A8K1FK12"/>
<dbReference type="InterPro" id="IPR050055">
    <property type="entry name" value="EF-Tu_GTPase"/>
</dbReference>